<proteinExistence type="predicted"/>
<evidence type="ECO:0000313" key="3">
    <source>
        <dbReference type="EMBL" id="MBL6446595.1"/>
    </source>
</evidence>
<reference evidence="3" key="1">
    <citation type="submission" date="2021-01" db="EMBL/GenBank/DDBJ databases">
        <title>Fulvivirga kasyanovii gen. nov., sp nov., a novel member of the phylum Bacteroidetes isolated from seawater in a mussel farm.</title>
        <authorList>
            <person name="Zhao L.-H."/>
            <person name="Wang Z.-J."/>
        </authorList>
    </citation>
    <scope>NUCLEOTIDE SEQUENCE</scope>
    <source>
        <strain evidence="3">29W222</strain>
    </source>
</reference>
<evidence type="ECO:0000313" key="4">
    <source>
        <dbReference type="Proteomes" id="UP000614216"/>
    </source>
</evidence>
<feature type="transmembrane region" description="Helical" evidence="1">
    <location>
        <begin position="137"/>
        <end position="157"/>
    </location>
</feature>
<gene>
    <name evidence="3" type="ORF">JMN32_09755</name>
</gene>
<dbReference type="Pfam" id="PF07786">
    <property type="entry name" value="HGSNAT_cat"/>
    <property type="match status" value="1"/>
</dbReference>
<dbReference type="EMBL" id="JAEUGD010000031">
    <property type="protein sequence ID" value="MBL6446595.1"/>
    <property type="molecule type" value="Genomic_DNA"/>
</dbReference>
<sequence>MSKSNRLLSLDVFRGITIAAMIVVNNPGSWSTVYPPLLHASWHGCTLTDLVFPFFLFIVGVAICLSLGRVANQKENHKKVIQHIIKRSVTLFLIGLFLNAFPYFDLYELRIPGVLQRIAIVFLVCAVVFLKTNRKTQIAIGSIILLIYWLMFLIIPVPGVDTGSLERGANLAAWIDSMLLQGHMWTVTKTWDPEGVLSTLPAIVTGMLGMVAGQWISNKDLTPQDKLIKLFVAANILIVVALFWSLFFPINKSLWTSSYVLYTGGIAMHFLAFLYWLLDVKMLRSKYWTPFKAFGMNALFVYMLSMLMASLIVALKLSENLSVQEWLFGGLSSFITDPYLPSFIYAMLFTLVMFIPTWVLYKRNIIIKV</sequence>
<evidence type="ECO:0000259" key="2">
    <source>
        <dbReference type="Pfam" id="PF07786"/>
    </source>
</evidence>
<keyword evidence="1" id="KW-0472">Membrane</keyword>
<dbReference type="Proteomes" id="UP000614216">
    <property type="component" value="Unassembled WGS sequence"/>
</dbReference>
<feature type="transmembrane region" description="Helical" evidence="1">
    <location>
        <begin position="50"/>
        <end position="72"/>
    </location>
</feature>
<dbReference type="InterPro" id="IPR012429">
    <property type="entry name" value="HGSNAT_cat"/>
</dbReference>
<keyword evidence="1" id="KW-1133">Transmembrane helix</keyword>
<protein>
    <submittedName>
        <fullName evidence="3">DUF5009 domain-containing protein</fullName>
    </submittedName>
</protein>
<feature type="transmembrane region" description="Helical" evidence="1">
    <location>
        <begin position="227"/>
        <end position="247"/>
    </location>
</feature>
<name>A0A937FYA1_9BACT</name>
<evidence type="ECO:0000256" key="1">
    <source>
        <dbReference type="SAM" id="Phobius"/>
    </source>
</evidence>
<keyword evidence="4" id="KW-1185">Reference proteome</keyword>
<dbReference type="RefSeq" id="WP_202856127.1">
    <property type="nucleotide sequence ID" value="NZ_JAEUGD010000031.1"/>
</dbReference>
<feature type="transmembrane region" description="Helical" evidence="1">
    <location>
        <begin position="299"/>
        <end position="318"/>
    </location>
</feature>
<keyword evidence="1" id="KW-0812">Transmembrane</keyword>
<feature type="domain" description="Heparan-alpha-glucosaminide N-acetyltransferase catalytic" evidence="2">
    <location>
        <begin position="6"/>
        <end position="151"/>
    </location>
</feature>
<dbReference type="PANTHER" id="PTHR31061">
    <property type="entry name" value="LD22376P"/>
    <property type="match status" value="1"/>
</dbReference>
<feature type="transmembrane region" description="Helical" evidence="1">
    <location>
        <begin position="259"/>
        <end position="278"/>
    </location>
</feature>
<comment type="caution">
    <text evidence="3">The sequence shown here is derived from an EMBL/GenBank/DDBJ whole genome shotgun (WGS) entry which is preliminary data.</text>
</comment>
<feature type="transmembrane region" description="Helical" evidence="1">
    <location>
        <begin position="12"/>
        <end position="30"/>
    </location>
</feature>
<feature type="transmembrane region" description="Helical" evidence="1">
    <location>
        <begin position="110"/>
        <end position="130"/>
    </location>
</feature>
<feature type="transmembrane region" description="Helical" evidence="1">
    <location>
        <begin position="84"/>
        <end position="104"/>
    </location>
</feature>
<organism evidence="3 4">
    <name type="scientific">Fulvivirga marina</name>
    <dbReference type="NCBI Taxonomy" id="2494733"/>
    <lineage>
        <taxon>Bacteria</taxon>
        <taxon>Pseudomonadati</taxon>
        <taxon>Bacteroidota</taxon>
        <taxon>Cytophagia</taxon>
        <taxon>Cytophagales</taxon>
        <taxon>Fulvivirgaceae</taxon>
        <taxon>Fulvivirga</taxon>
    </lineage>
</organism>
<dbReference type="AlphaFoldDB" id="A0A937FYA1"/>
<feature type="transmembrane region" description="Helical" evidence="1">
    <location>
        <begin position="195"/>
        <end position="215"/>
    </location>
</feature>
<accession>A0A937FYA1</accession>
<dbReference type="PANTHER" id="PTHR31061:SF24">
    <property type="entry name" value="LD22376P"/>
    <property type="match status" value="1"/>
</dbReference>
<feature type="transmembrane region" description="Helical" evidence="1">
    <location>
        <begin position="338"/>
        <end position="361"/>
    </location>
</feature>